<accession>A0A2W1LIQ1</accession>
<reference evidence="2 3" key="1">
    <citation type="submission" date="2018-06" db="EMBL/GenBank/DDBJ databases">
        <title>Paenibacillus imtechensis sp. nov.</title>
        <authorList>
            <person name="Pinnaka A.K."/>
            <person name="Singh H."/>
            <person name="Kaur M."/>
        </authorList>
    </citation>
    <scope>NUCLEOTIDE SEQUENCE [LARGE SCALE GENOMIC DNA]</scope>
    <source>
        <strain evidence="2 3">SMB1</strain>
    </source>
</reference>
<feature type="chain" id="PRO_5039661766" evidence="1">
    <location>
        <begin position="25"/>
        <end position="163"/>
    </location>
</feature>
<sequence>MNRITVTVLACLCLIIGLSGCSNSEKVEINTPAFLYNSSSNTGTSIEVSISGQYDKDNNFQGSLTIGGMEYPTILFKHGFGLIAYDKAERTILGLIFYDNETKDYSIHLTEGKLYGALQGDNSEGGTLIISSPAVDKEQAVEVHTRLTGLCTEFEHNEGLCSR</sequence>
<dbReference type="PROSITE" id="PS51257">
    <property type="entry name" value="PROKAR_LIPOPROTEIN"/>
    <property type="match status" value="1"/>
</dbReference>
<dbReference type="Proteomes" id="UP000249522">
    <property type="component" value="Unassembled WGS sequence"/>
</dbReference>
<name>A0A2W1LIQ1_9BACL</name>
<dbReference type="EMBL" id="QKRB01000046">
    <property type="protein sequence ID" value="PZD94942.1"/>
    <property type="molecule type" value="Genomic_DNA"/>
</dbReference>
<evidence type="ECO:0000313" key="2">
    <source>
        <dbReference type="EMBL" id="PZD94942.1"/>
    </source>
</evidence>
<evidence type="ECO:0000313" key="3">
    <source>
        <dbReference type="Proteomes" id="UP000249522"/>
    </source>
</evidence>
<keyword evidence="3" id="KW-1185">Reference proteome</keyword>
<dbReference type="AlphaFoldDB" id="A0A2W1LIQ1"/>
<dbReference type="OrthoDB" id="2600009at2"/>
<dbReference type="RefSeq" id="WP_111147490.1">
    <property type="nucleotide sequence ID" value="NZ_QKRB01000046.1"/>
</dbReference>
<feature type="signal peptide" evidence="1">
    <location>
        <begin position="1"/>
        <end position="24"/>
    </location>
</feature>
<comment type="caution">
    <text evidence="2">The sequence shown here is derived from an EMBL/GenBank/DDBJ whole genome shotgun (WGS) entry which is preliminary data.</text>
</comment>
<protein>
    <submittedName>
        <fullName evidence="2">Uncharacterized protein</fullName>
    </submittedName>
</protein>
<proteinExistence type="predicted"/>
<keyword evidence="1" id="KW-0732">Signal</keyword>
<gene>
    <name evidence="2" type="ORF">DNH61_14965</name>
</gene>
<evidence type="ECO:0000256" key="1">
    <source>
        <dbReference type="SAM" id="SignalP"/>
    </source>
</evidence>
<organism evidence="2 3">
    <name type="scientific">Paenibacillus sambharensis</name>
    <dbReference type="NCBI Taxonomy" id="1803190"/>
    <lineage>
        <taxon>Bacteria</taxon>
        <taxon>Bacillati</taxon>
        <taxon>Bacillota</taxon>
        <taxon>Bacilli</taxon>
        <taxon>Bacillales</taxon>
        <taxon>Paenibacillaceae</taxon>
        <taxon>Paenibacillus</taxon>
    </lineage>
</organism>